<reference evidence="2" key="1">
    <citation type="submission" date="2016-11" db="UniProtKB">
        <authorList>
            <consortium name="WormBaseParasite"/>
        </authorList>
    </citation>
    <scope>IDENTIFICATION</scope>
</reference>
<proteinExistence type="predicted"/>
<name>A0A1I7WDV1_HETBA</name>
<dbReference type="Proteomes" id="UP000095283">
    <property type="component" value="Unplaced"/>
</dbReference>
<keyword evidence="1" id="KW-1185">Reference proteome</keyword>
<organism evidence="1 2">
    <name type="scientific">Heterorhabditis bacteriophora</name>
    <name type="common">Entomopathogenic nematode worm</name>
    <dbReference type="NCBI Taxonomy" id="37862"/>
    <lineage>
        <taxon>Eukaryota</taxon>
        <taxon>Metazoa</taxon>
        <taxon>Ecdysozoa</taxon>
        <taxon>Nematoda</taxon>
        <taxon>Chromadorea</taxon>
        <taxon>Rhabditida</taxon>
        <taxon>Rhabditina</taxon>
        <taxon>Rhabditomorpha</taxon>
        <taxon>Strongyloidea</taxon>
        <taxon>Heterorhabditidae</taxon>
        <taxon>Heterorhabditis</taxon>
    </lineage>
</organism>
<accession>A0A1I7WDV1</accession>
<dbReference type="AlphaFoldDB" id="A0A1I7WDV1"/>
<protein>
    <submittedName>
        <fullName evidence="2">Uncharacterized protein</fullName>
    </submittedName>
</protein>
<sequence>MDLTVLVVIMTNFYYTFRTYSDRIESIYAIIKVIEAIIKHLDFLYIYIY</sequence>
<evidence type="ECO:0000313" key="1">
    <source>
        <dbReference type="Proteomes" id="UP000095283"/>
    </source>
</evidence>
<evidence type="ECO:0000313" key="2">
    <source>
        <dbReference type="WBParaSite" id="Hba_03136"/>
    </source>
</evidence>
<dbReference type="WBParaSite" id="Hba_03136">
    <property type="protein sequence ID" value="Hba_03136"/>
    <property type="gene ID" value="Hba_03136"/>
</dbReference>